<dbReference type="AlphaFoldDB" id="A0ABD5SVA7"/>
<evidence type="ECO:0000313" key="2">
    <source>
        <dbReference type="Proteomes" id="UP001596383"/>
    </source>
</evidence>
<dbReference type="InterPro" id="IPR013783">
    <property type="entry name" value="Ig-like_fold"/>
</dbReference>
<sequence length="548" mass="57745">MRRREYVTAVGSSVGAIATTGVGGAQTATLERVVPAERTTTVRPGDGIGFEIAATPGVEPQAADWRVDGPDGDAITPYDPFYSYTYVTGNPAASGQFDEPGTHEVGVTVDGTTITWSVEVTENAPAPPSVDVTCDPGPDATITVRDDVEVTASSADESGTLRRLFWQEGRNATYVDDASLSGSTATVTYAISGRDAIWFIGGYPMMAWVVCRDGRLSVARTDGPSVDAMRDVTITGTNAPVRAGDDLVVDAEIAIDGNSTYHAFVEAEPELIVGHDPTRVDSETLEVFAGNSETVRLEFTTATVRNTQTFPVRVETRHAASETDVSVVGTDDAESHGHLEVTDFETNAPVMGGARLEVTATLDNTGDGPAGRDVELVVGHDPTTVDTREVTVGAGETTTVTLGYETYPVENDDEFPVSVETGDDTATRSVLVHGRSGDGNGDGGERDEATFAVSITGTDAPVTGGEWLSVTAVVENVGSAPGRHDVQLVVGRSPEVVDTLRVSLNPSQSQRLSLGYETYPVANDDTFPIVVRSPHASDRRTVTVRGTD</sequence>
<comment type="caution">
    <text evidence="1">The sequence shown here is derived from an EMBL/GenBank/DDBJ whole genome shotgun (WGS) entry which is preliminary data.</text>
</comment>
<evidence type="ECO:0008006" key="3">
    <source>
        <dbReference type="Google" id="ProtNLM"/>
    </source>
</evidence>
<organism evidence="1 2">
    <name type="scientific">Natrinema soli</name>
    <dbReference type="NCBI Taxonomy" id="1930624"/>
    <lineage>
        <taxon>Archaea</taxon>
        <taxon>Methanobacteriati</taxon>
        <taxon>Methanobacteriota</taxon>
        <taxon>Stenosarchaea group</taxon>
        <taxon>Halobacteria</taxon>
        <taxon>Halobacteriales</taxon>
        <taxon>Natrialbaceae</taxon>
        <taxon>Natrinema</taxon>
    </lineage>
</organism>
<dbReference type="EMBL" id="JBHSWV010000385">
    <property type="protein sequence ID" value="MFC6767502.1"/>
    <property type="molecule type" value="Genomic_DNA"/>
</dbReference>
<protein>
    <recommendedName>
        <fullName evidence="3">CARDB domain-containing protein</fullName>
    </recommendedName>
</protein>
<dbReference type="Proteomes" id="UP001596383">
    <property type="component" value="Unassembled WGS sequence"/>
</dbReference>
<reference evidence="1 2" key="1">
    <citation type="journal article" date="2019" name="Int. J. Syst. Evol. Microbiol.">
        <title>The Global Catalogue of Microorganisms (GCM) 10K type strain sequencing project: providing services to taxonomists for standard genome sequencing and annotation.</title>
        <authorList>
            <consortium name="The Broad Institute Genomics Platform"/>
            <consortium name="The Broad Institute Genome Sequencing Center for Infectious Disease"/>
            <person name="Wu L."/>
            <person name="Ma J."/>
        </authorList>
    </citation>
    <scope>NUCLEOTIDE SEQUENCE [LARGE SCALE GENOMIC DNA]</scope>
    <source>
        <strain evidence="1 2">LMG 29247</strain>
    </source>
</reference>
<accession>A0ABD5SVA7</accession>
<dbReference type="RefSeq" id="WP_273740387.1">
    <property type="nucleotide sequence ID" value="NZ_JAQIVI010000385.1"/>
</dbReference>
<proteinExistence type="predicted"/>
<evidence type="ECO:0000313" key="1">
    <source>
        <dbReference type="EMBL" id="MFC6767502.1"/>
    </source>
</evidence>
<name>A0ABD5SVA7_9EURY</name>
<dbReference type="Gene3D" id="2.60.40.10">
    <property type="entry name" value="Immunoglobulins"/>
    <property type="match status" value="1"/>
</dbReference>
<gene>
    <name evidence="1" type="ORF">ACFQE6_21685</name>
</gene>
<keyword evidence="2" id="KW-1185">Reference proteome</keyword>